<dbReference type="Proteomes" id="UP000317835">
    <property type="component" value="Plasmid pElP_2"/>
</dbReference>
<geneLocation type="plasmid" evidence="3">
    <name>pelp_2</name>
</geneLocation>
<evidence type="ECO:0000259" key="1">
    <source>
        <dbReference type="Pfam" id="PF07287"/>
    </source>
</evidence>
<evidence type="ECO:0000313" key="2">
    <source>
        <dbReference type="EMBL" id="QDV39358.1"/>
    </source>
</evidence>
<keyword evidence="3" id="KW-1185">Reference proteome</keyword>
<keyword evidence="2" id="KW-0614">Plasmid</keyword>
<accession>A0A518HEV0</accession>
<feature type="domain" description="Acyclic terpene utilisation N-terminal" evidence="1">
    <location>
        <begin position="6"/>
        <end position="455"/>
    </location>
</feature>
<protein>
    <recommendedName>
        <fullName evidence="1">Acyclic terpene utilisation N-terminal domain-containing protein</fullName>
    </recommendedName>
</protein>
<name>A0A518HEV0_9BACT</name>
<dbReference type="RefSeq" id="WP_145279593.1">
    <property type="nucleotide sequence ID" value="NZ_CP036428.1"/>
</dbReference>
<dbReference type="Pfam" id="PF07287">
    <property type="entry name" value="AtuA"/>
    <property type="match status" value="1"/>
</dbReference>
<proteinExistence type="predicted"/>
<organism evidence="2 3">
    <name type="scientific">Tautonia plasticadhaerens</name>
    <dbReference type="NCBI Taxonomy" id="2527974"/>
    <lineage>
        <taxon>Bacteria</taxon>
        <taxon>Pseudomonadati</taxon>
        <taxon>Planctomycetota</taxon>
        <taxon>Planctomycetia</taxon>
        <taxon>Isosphaerales</taxon>
        <taxon>Isosphaeraceae</taxon>
        <taxon>Tautonia</taxon>
    </lineage>
</organism>
<sequence>MTRPARIGNAQGFWGDRGDAAAELLAREPGLDALTLDYLAEVSLSILALQRDRDPALGYARDVVEVVRSLAPYWRDGGACRLITNAGGLNPEGCARACAEELRQAGAPPMTVGVVDGDDVLATVRDLAGLGEAADPLRNLDTGEPIATVLDRLVTANAYLGAAPIVEALNRGAQIVITGRVADPSLTVAPVVRHFGWDLNDLDRVAGATVAGHLIECGTQVTGGIATDWLDIPDPAHIGFPIVEVDADGSCVVTKPPGTGGRVDARTVTEQLLYEIGDPDNYLSPDATVSFLGLSVEDLGSDRVRVRGAQGRPAPPSYKVSATYRDGYRAQGMLTIYGRHAAAKASRCGEIVLWRVREAGYPLREVTVERLGAGDAVPGVPSSVDRDALMEVVLRVAVADPSREAVERFSKELMPLITSGPQGITGYSEGRPRVHPVFRYWPSLVDCDRVRPRVTLVEATADATE</sequence>
<dbReference type="KEGG" id="tpla:ElP_73240"/>
<dbReference type="OrthoDB" id="9763456at2"/>
<evidence type="ECO:0000313" key="3">
    <source>
        <dbReference type="Proteomes" id="UP000317835"/>
    </source>
</evidence>
<dbReference type="InterPro" id="IPR010839">
    <property type="entry name" value="AtuA_N"/>
</dbReference>
<dbReference type="PANTHER" id="PTHR47708">
    <property type="match status" value="1"/>
</dbReference>
<dbReference type="EMBL" id="CP036428">
    <property type="protein sequence ID" value="QDV39358.1"/>
    <property type="molecule type" value="Genomic_DNA"/>
</dbReference>
<reference evidence="2 3" key="1">
    <citation type="submission" date="2019-02" db="EMBL/GenBank/DDBJ databases">
        <title>Deep-cultivation of Planctomycetes and their phenomic and genomic characterization uncovers novel biology.</title>
        <authorList>
            <person name="Wiegand S."/>
            <person name="Jogler M."/>
            <person name="Boedeker C."/>
            <person name="Pinto D."/>
            <person name="Vollmers J."/>
            <person name="Rivas-Marin E."/>
            <person name="Kohn T."/>
            <person name="Peeters S.H."/>
            <person name="Heuer A."/>
            <person name="Rast P."/>
            <person name="Oberbeckmann S."/>
            <person name="Bunk B."/>
            <person name="Jeske O."/>
            <person name="Meyerdierks A."/>
            <person name="Storesund J.E."/>
            <person name="Kallscheuer N."/>
            <person name="Luecker S."/>
            <person name="Lage O.M."/>
            <person name="Pohl T."/>
            <person name="Merkel B.J."/>
            <person name="Hornburger P."/>
            <person name="Mueller R.-W."/>
            <person name="Bruemmer F."/>
            <person name="Labrenz M."/>
            <person name="Spormann A.M."/>
            <person name="Op den Camp H."/>
            <person name="Overmann J."/>
            <person name="Amann R."/>
            <person name="Jetten M.S.M."/>
            <person name="Mascher T."/>
            <person name="Medema M.H."/>
            <person name="Devos D.P."/>
            <person name="Kaster A.-K."/>
            <person name="Ovreas L."/>
            <person name="Rohde M."/>
            <person name="Galperin M.Y."/>
            <person name="Jogler C."/>
        </authorList>
    </citation>
    <scope>NUCLEOTIDE SEQUENCE [LARGE SCALE GENOMIC DNA]</scope>
    <source>
        <strain evidence="2 3">ElP</strain>
        <plasmid evidence="3">pelp_2</plasmid>
    </source>
</reference>
<dbReference type="AlphaFoldDB" id="A0A518HEV0"/>
<gene>
    <name evidence="2" type="ORF">ElP_73240</name>
</gene>
<dbReference type="PANTHER" id="PTHR47708:SF2">
    <property type="entry name" value="SI:CH73-132F6.5"/>
    <property type="match status" value="1"/>
</dbReference>